<evidence type="ECO:0000313" key="1">
    <source>
        <dbReference type="EMBL" id="ARU61132.1"/>
    </source>
</evidence>
<keyword evidence="2" id="KW-1185">Reference proteome</keyword>
<protein>
    <submittedName>
        <fullName evidence="1">Uncharacterized protein</fullName>
    </submittedName>
</protein>
<dbReference type="AlphaFoldDB" id="A0A1Y0IKV4"/>
<gene>
    <name evidence="1" type="ORF">CBW65_08885</name>
</gene>
<reference evidence="2" key="1">
    <citation type="submission" date="2017-05" db="EMBL/GenBank/DDBJ databases">
        <authorList>
            <person name="Sung H."/>
        </authorList>
    </citation>
    <scope>NUCLEOTIDE SEQUENCE [LARGE SCALE GENOMIC DNA]</scope>
    <source>
        <strain evidence="2">AR23208</strain>
    </source>
</reference>
<name>A0A1Y0IKV4_9BACL</name>
<organism evidence="1 2">
    <name type="scientific">Tumebacillus avium</name>
    <dbReference type="NCBI Taxonomy" id="1903704"/>
    <lineage>
        <taxon>Bacteria</taxon>
        <taxon>Bacillati</taxon>
        <taxon>Bacillota</taxon>
        <taxon>Bacilli</taxon>
        <taxon>Bacillales</taxon>
        <taxon>Alicyclobacillaceae</taxon>
        <taxon>Tumebacillus</taxon>
    </lineage>
</organism>
<dbReference type="RefSeq" id="WP_087456514.1">
    <property type="nucleotide sequence ID" value="NZ_CP021434.1"/>
</dbReference>
<sequence length="67" mass="7420">MLKRKVMLVPKQTGQTLRVSVGAKQSSNIDPSGVLAVPPTDSKEEIKEAMSKFIQQYKNGEIKISYP</sequence>
<dbReference type="KEGG" id="tum:CBW65_08885"/>
<accession>A0A1Y0IKV4</accession>
<dbReference type="Proteomes" id="UP000195437">
    <property type="component" value="Chromosome"/>
</dbReference>
<evidence type="ECO:0000313" key="2">
    <source>
        <dbReference type="Proteomes" id="UP000195437"/>
    </source>
</evidence>
<dbReference type="EMBL" id="CP021434">
    <property type="protein sequence ID" value="ARU61132.1"/>
    <property type="molecule type" value="Genomic_DNA"/>
</dbReference>
<proteinExistence type="predicted"/>